<evidence type="ECO:0000313" key="7">
    <source>
        <dbReference type="Proteomes" id="UP000807469"/>
    </source>
</evidence>
<sequence>MSNADRVLDNALNARSGVASNDEALQHRALGGGDTAVRTLKPRMDLLEYHDKNTVTAIFELPGLKKEDVQIDLHDNRMTVSGESSTSNGRDEGEYAVRERSFGKFSRTLQLPQGVKEDQIKAHLDNGVLCVQFP</sequence>
<evidence type="ECO:0000259" key="5">
    <source>
        <dbReference type="PROSITE" id="PS01031"/>
    </source>
</evidence>
<dbReference type="InterPro" id="IPR031107">
    <property type="entry name" value="Small_HSP"/>
</dbReference>
<feature type="domain" description="SHSP" evidence="5">
    <location>
        <begin position="35"/>
        <end position="134"/>
    </location>
</feature>
<evidence type="ECO:0000313" key="6">
    <source>
        <dbReference type="EMBL" id="KAF9484745.1"/>
    </source>
</evidence>
<keyword evidence="1" id="KW-0346">Stress response</keyword>
<dbReference type="CDD" id="cd06464">
    <property type="entry name" value="ACD_sHsps-like"/>
    <property type="match status" value="1"/>
</dbReference>
<comment type="caution">
    <text evidence="6">The sequence shown here is derived from an EMBL/GenBank/DDBJ whole genome shotgun (WGS) entry which is preliminary data.</text>
</comment>
<dbReference type="Proteomes" id="UP000807469">
    <property type="component" value="Unassembled WGS sequence"/>
</dbReference>
<organism evidence="6 7">
    <name type="scientific">Pholiota conissans</name>
    <dbReference type="NCBI Taxonomy" id="109636"/>
    <lineage>
        <taxon>Eukaryota</taxon>
        <taxon>Fungi</taxon>
        <taxon>Dikarya</taxon>
        <taxon>Basidiomycota</taxon>
        <taxon>Agaricomycotina</taxon>
        <taxon>Agaricomycetes</taxon>
        <taxon>Agaricomycetidae</taxon>
        <taxon>Agaricales</taxon>
        <taxon>Agaricineae</taxon>
        <taxon>Strophariaceae</taxon>
        <taxon>Pholiota</taxon>
    </lineage>
</organism>
<dbReference type="PANTHER" id="PTHR11527">
    <property type="entry name" value="HEAT-SHOCK PROTEIN 20 FAMILY MEMBER"/>
    <property type="match status" value="1"/>
</dbReference>
<feature type="compositionally biased region" description="Polar residues" evidence="4">
    <location>
        <begin position="78"/>
        <end position="88"/>
    </location>
</feature>
<reference evidence="6" key="1">
    <citation type="submission" date="2020-11" db="EMBL/GenBank/DDBJ databases">
        <authorList>
            <consortium name="DOE Joint Genome Institute"/>
            <person name="Ahrendt S."/>
            <person name="Riley R."/>
            <person name="Andreopoulos W."/>
            <person name="Labutti K."/>
            <person name="Pangilinan J."/>
            <person name="Ruiz-Duenas F.J."/>
            <person name="Barrasa J.M."/>
            <person name="Sanchez-Garcia M."/>
            <person name="Camarero S."/>
            <person name="Miyauchi S."/>
            <person name="Serrano A."/>
            <person name="Linde D."/>
            <person name="Babiker R."/>
            <person name="Drula E."/>
            <person name="Ayuso-Fernandez I."/>
            <person name="Pacheco R."/>
            <person name="Padilla G."/>
            <person name="Ferreira P."/>
            <person name="Barriuso J."/>
            <person name="Kellner H."/>
            <person name="Castanera R."/>
            <person name="Alfaro M."/>
            <person name="Ramirez L."/>
            <person name="Pisabarro A.G."/>
            <person name="Kuo A."/>
            <person name="Tritt A."/>
            <person name="Lipzen A."/>
            <person name="He G."/>
            <person name="Yan M."/>
            <person name="Ng V."/>
            <person name="Cullen D."/>
            <person name="Martin F."/>
            <person name="Rosso M.-N."/>
            <person name="Henrissat B."/>
            <person name="Hibbett D."/>
            <person name="Martinez A.T."/>
            <person name="Grigoriev I.V."/>
        </authorList>
    </citation>
    <scope>NUCLEOTIDE SEQUENCE</scope>
    <source>
        <strain evidence="6">CIRM-BRFM 674</strain>
    </source>
</reference>
<evidence type="ECO:0000256" key="3">
    <source>
        <dbReference type="RuleBase" id="RU003616"/>
    </source>
</evidence>
<comment type="similarity">
    <text evidence="2 3">Belongs to the small heat shock protein (HSP20) family.</text>
</comment>
<accession>A0A9P5ZD48</accession>
<dbReference type="Gene3D" id="2.60.40.790">
    <property type="match status" value="1"/>
</dbReference>
<evidence type="ECO:0000256" key="2">
    <source>
        <dbReference type="PROSITE-ProRule" id="PRU00285"/>
    </source>
</evidence>
<evidence type="ECO:0000256" key="4">
    <source>
        <dbReference type="SAM" id="MobiDB-lite"/>
    </source>
</evidence>
<dbReference type="PROSITE" id="PS01031">
    <property type="entry name" value="SHSP"/>
    <property type="match status" value="1"/>
</dbReference>
<dbReference type="EMBL" id="MU155141">
    <property type="protein sequence ID" value="KAF9484745.1"/>
    <property type="molecule type" value="Genomic_DNA"/>
</dbReference>
<proteinExistence type="inferred from homology"/>
<feature type="region of interest" description="Disordered" evidence="4">
    <location>
        <begin position="75"/>
        <end position="95"/>
    </location>
</feature>
<dbReference type="Pfam" id="PF00011">
    <property type="entry name" value="HSP20"/>
    <property type="match status" value="1"/>
</dbReference>
<name>A0A9P5ZD48_9AGAR</name>
<dbReference type="SUPFAM" id="SSF49764">
    <property type="entry name" value="HSP20-like chaperones"/>
    <property type="match status" value="1"/>
</dbReference>
<dbReference type="InterPro" id="IPR002068">
    <property type="entry name" value="A-crystallin/Hsp20_dom"/>
</dbReference>
<dbReference type="InterPro" id="IPR008978">
    <property type="entry name" value="HSP20-like_chaperone"/>
</dbReference>
<evidence type="ECO:0000256" key="1">
    <source>
        <dbReference type="ARBA" id="ARBA00023016"/>
    </source>
</evidence>
<keyword evidence="7" id="KW-1185">Reference proteome</keyword>
<dbReference type="OrthoDB" id="1431247at2759"/>
<gene>
    <name evidence="6" type="ORF">BDN70DRAFT_903563</name>
</gene>
<dbReference type="AlphaFoldDB" id="A0A9P5ZD48"/>
<protein>
    <submittedName>
        <fullName evidence="6">HSP20-like chaperone</fullName>
    </submittedName>
</protein>